<keyword evidence="4 9" id="KW-0509">mRNA transport</keyword>
<comment type="similarity">
    <text evidence="2 9">Belongs to the nucleoporin Nup85 family.</text>
</comment>
<keyword evidence="8 9" id="KW-0539">Nucleus</keyword>
<name>A0A9W8HZE3_9FUNG</name>
<keyword evidence="7 9" id="KW-0906">Nuclear pore complex</keyword>
<evidence type="ECO:0000256" key="3">
    <source>
        <dbReference type="ARBA" id="ARBA00022448"/>
    </source>
</evidence>
<comment type="subunit">
    <text evidence="9">Component of the nuclear pore complex (NPC).</text>
</comment>
<dbReference type="GO" id="GO:0006606">
    <property type="term" value="P:protein import into nucleus"/>
    <property type="evidence" value="ECO:0007669"/>
    <property type="project" value="TreeGrafter"/>
</dbReference>
<dbReference type="AlphaFoldDB" id="A0A9W8HZE3"/>
<evidence type="ECO:0000256" key="9">
    <source>
        <dbReference type="RuleBase" id="RU365073"/>
    </source>
</evidence>
<dbReference type="Pfam" id="PF07575">
    <property type="entry name" value="Nucleopor_Nup85"/>
    <property type="match status" value="1"/>
</dbReference>
<dbReference type="Proteomes" id="UP001140094">
    <property type="component" value="Unassembled WGS sequence"/>
</dbReference>
<protein>
    <recommendedName>
        <fullName evidence="9">Nuclear pore complex protein Nup85</fullName>
    </recommendedName>
</protein>
<evidence type="ECO:0000313" key="11">
    <source>
        <dbReference type="Proteomes" id="UP001140094"/>
    </source>
</evidence>
<comment type="caution">
    <text evidence="10">The sequence shown here is derived from an EMBL/GenBank/DDBJ whole genome shotgun (WGS) entry which is preliminary data.</text>
</comment>
<evidence type="ECO:0000256" key="2">
    <source>
        <dbReference type="ARBA" id="ARBA00005573"/>
    </source>
</evidence>
<dbReference type="GO" id="GO:0006406">
    <property type="term" value="P:mRNA export from nucleus"/>
    <property type="evidence" value="ECO:0007669"/>
    <property type="project" value="TreeGrafter"/>
</dbReference>
<keyword evidence="3 9" id="KW-0813">Transport</keyword>
<dbReference type="GO" id="GO:0031080">
    <property type="term" value="C:nuclear pore outer ring"/>
    <property type="evidence" value="ECO:0007669"/>
    <property type="project" value="TreeGrafter"/>
</dbReference>
<dbReference type="GO" id="GO:0017056">
    <property type="term" value="F:structural constituent of nuclear pore"/>
    <property type="evidence" value="ECO:0007669"/>
    <property type="project" value="TreeGrafter"/>
</dbReference>
<evidence type="ECO:0000313" key="10">
    <source>
        <dbReference type="EMBL" id="KAJ2809143.1"/>
    </source>
</evidence>
<dbReference type="InterPro" id="IPR011502">
    <property type="entry name" value="Nucleoporin_Nup85"/>
</dbReference>
<evidence type="ECO:0000256" key="4">
    <source>
        <dbReference type="ARBA" id="ARBA00022816"/>
    </source>
</evidence>
<dbReference type="GO" id="GO:0031965">
    <property type="term" value="C:nuclear membrane"/>
    <property type="evidence" value="ECO:0007669"/>
    <property type="project" value="UniProtKB-UniRule"/>
</dbReference>
<evidence type="ECO:0000256" key="5">
    <source>
        <dbReference type="ARBA" id="ARBA00022927"/>
    </source>
</evidence>
<gene>
    <name evidence="10" type="ORF">H4R20_000322</name>
</gene>
<keyword evidence="5 9" id="KW-0653">Protein transport</keyword>
<organism evidence="10 11">
    <name type="scientific">Coemansia guatemalensis</name>
    <dbReference type="NCBI Taxonomy" id="2761395"/>
    <lineage>
        <taxon>Eukaryota</taxon>
        <taxon>Fungi</taxon>
        <taxon>Fungi incertae sedis</taxon>
        <taxon>Zoopagomycota</taxon>
        <taxon>Kickxellomycotina</taxon>
        <taxon>Kickxellomycetes</taxon>
        <taxon>Kickxellales</taxon>
        <taxon>Kickxellaceae</taxon>
        <taxon>Coemansia</taxon>
    </lineage>
</organism>
<evidence type="ECO:0000256" key="6">
    <source>
        <dbReference type="ARBA" id="ARBA00023010"/>
    </source>
</evidence>
<reference evidence="10" key="1">
    <citation type="submission" date="2022-07" db="EMBL/GenBank/DDBJ databases">
        <title>Phylogenomic reconstructions and comparative analyses of Kickxellomycotina fungi.</title>
        <authorList>
            <person name="Reynolds N.K."/>
            <person name="Stajich J.E."/>
            <person name="Barry K."/>
            <person name="Grigoriev I.V."/>
            <person name="Crous P."/>
            <person name="Smith M.E."/>
        </authorList>
    </citation>
    <scope>NUCLEOTIDE SEQUENCE</scope>
    <source>
        <strain evidence="10">NRRL 1565</strain>
    </source>
</reference>
<comment type="function">
    <text evidence="9">Functions as a component of the nuclear pore complex (NPC).</text>
</comment>
<dbReference type="EMBL" id="JANBUO010000009">
    <property type="protein sequence ID" value="KAJ2809143.1"/>
    <property type="molecule type" value="Genomic_DNA"/>
</dbReference>
<dbReference type="PANTHER" id="PTHR13373">
    <property type="entry name" value="FROUNT PROTEIN-RELATED"/>
    <property type="match status" value="1"/>
</dbReference>
<accession>A0A9W8HZE3</accession>
<keyword evidence="11" id="KW-1185">Reference proteome</keyword>
<proteinExistence type="inferred from homology"/>
<dbReference type="PANTHER" id="PTHR13373:SF21">
    <property type="entry name" value="NUCLEAR PORE COMPLEX PROTEIN NUP85"/>
    <property type="match status" value="1"/>
</dbReference>
<evidence type="ECO:0000256" key="1">
    <source>
        <dbReference type="ARBA" id="ARBA00004567"/>
    </source>
</evidence>
<evidence type="ECO:0000256" key="8">
    <source>
        <dbReference type="ARBA" id="ARBA00023242"/>
    </source>
</evidence>
<dbReference type="GO" id="GO:0045893">
    <property type="term" value="P:positive regulation of DNA-templated transcription"/>
    <property type="evidence" value="ECO:0007669"/>
    <property type="project" value="TreeGrafter"/>
</dbReference>
<keyword evidence="9" id="KW-0472">Membrane</keyword>
<comment type="subcellular location">
    <subcellularLocation>
        <location evidence="1 9">Nucleus</location>
        <location evidence="1 9">Nuclear pore complex</location>
    </subcellularLocation>
</comment>
<evidence type="ECO:0000256" key="7">
    <source>
        <dbReference type="ARBA" id="ARBA00023132"/>
    </source>
</evidence>
<keyword evidence="6 9" id="KW-0811">Translocation</keyword>
<dbReference type="OrthoDB" id="17644at2759"/>
<sequence length="693" mass="77469">MSRGKGVDKFVVKREKETALHLKPGVFPLGRQSEWAAQNRTLTFAIHPLTAGVAVSVAGKEPREKISKDIKVYEPDERVYFCKTVAVPDGRLPFANDTHAVFVAMQSIMGQEAEEVGVEGLLRMSALYREAMLRQVRMLQDAEQQQQQQQESEFVEAEVEVFQSMHAIWHLLEIIYLATNLPGLNTSVVPYYMEWLNFNFPAPLAEDGQRIADSARDADALNGNAELWPYLRKLALRGHMTTLANMLEQVAPAQQLSAPAARWARELARVSREMPLGTNDETTGSFNARWRRWSNEMRDIATAISSLLSEEEEDSQLKSLFTIAEILRGEVDVISEEGDLWQDVLGAILLYSEPTAQADRLPALAQAVLKQFQTDEFTQLDRALVALLNHDLAEFLVYSNQIDSWLSAHTSDIMDHLGILDEWRSVFAVDPRAHYLHLLGEKYLSHRDLWHVGLDYFGQSKTSAGVSLVEESIVRMPLESDRRAQKMLGVCAKYGLTTAADRIHRQLGRQKWQRGRLGAAIGHFARVEDRNAIGQICDQLWAEYLKSGNLTYGPIIDGVMAGGGLRHDRLQFLTQYRDFHESYKAGDFVAAGRILLAILVDETAPPHAIPDLLVDAIPLLEGDGLVFSADDTFELMRCAEALTQSPLVRKSIEAAAADPMLPWTESAATSGQDELGIFNVACARNLARSFVVQ</sequence>